<protein>
    <submittedName>
        <fullName evidence="3">VOC family protein</fullName>
    </submittedName>
</protein>
<dbReference type="GO" id="GO:0046872">
    <property type="term" value="F:metal ion binding"/>
    <property type="evidence" value="ECO:0007669"/>
    <property type="project" value="UniProtKB-KW"/>
</dbReference>
<evidence type="ECO:0000313" key="3">
    <source>
        <dbReference type="EMBL" id="MBR7834390.1"/>
    </source>
</evidence>
<feature type="domain" description="VOC" evidence="2">
    <location>
        <begin position="2"/>
        <end position="132"/>
    </location>
</feature>
<proteinExistence type="predicted"/>
<dbReference type="InterPro" id="IPR051785">
    <property type="entry name" value="MMCE/EMCE_epimerase"/>
</dbReference>
<dbReference type="SUPFAM" id="SSF54593">
    <property type="entry name" value="Glyoxalase/Bleomycin resistance protein/Dihydroxybiphenyl dioxygenase"/>
    <property type="match status" value="1"/>
</dbReference>
<sequence length="139" mass="15033">MRLHHAGLSVPDLERSLDWYCRAFDLSEGYRFEVPYIGLRGVFALDPHGAGVELLEKSGALPGVNRADPPSANSVHGFNHVCFEVADLEFAYLRALAAGGTEVWGPRDSPEPGVRMAYLSDLDGNLIELIQRGGQAGPA</sequence>
<keyword evidence="4" id="KW-1185">Reference proteome</keyword>
<dbReference type="GO" id="GO:0046491">
    <property type="term" value="P:L-methylmalonyl-CoA metabolic process"/>
    <property type="evidence" value="ECO:0007669"/>
    <property type="project" value="TreeGrafter"/>
</dbReference>
<name>A0A941IMN7_9ACTN</name>
<evidence type="ECO:0000259" key="2">
    <source>
        <dbReference type="PROSITE" id="PS51819"/>
    </source>
</evidence>
<dbReference type="PANTHER" id="PTHR43048">
    <property type="entry name" value="METHYLMALONYL-COA EPIMERASE"/>
    <property type="match status" value="1"/>
</dbReference>
<reference evidence="3" key="1">
    <citation type="submission" date="2021-04" db="EMBL/GenBank/DDBJ databases">
        <title>Genome based classification of Actinospica acidithermotolerans sp. nov., an actinobacterium isolated from an Indonesian hot spring.</title>
        <authorList>
            <person name="Kusuma A.B."/>
            <person name="Putra K.E."/>
            <person name="Nafisah S."/>
            <person name="Loh J."/>
            <person name="Nouioui I."/>
            <person name="Goodfellow M."/>
        </authorList>
    </citation>
    <scope>NUCLEOTIDE SEQUENCE</scope>
    <source>
        <strain evidence="3">CSCA 57</strain>
    </source>
</reference>
<dbReference type="RefSeq" id="WP_212528910.1">
    <property type="nucleotide sequence ID" value="NZ_JAGSOG010000057.1"/>
</dbReference>
<organism evidence="3 4">
    <name type="scientific">Actinospica durhamensis</name>
    <dbReference type="NCBI Taxonomy" id="1508375"/>
    <lineage>
        <taxon>Bacteria</taxon>
        <taxon>Bacillati</taxon>
        <taxon>Actinomycetota</taxon>
        <taxon>Actinomycetes</taxon>
        <taxon>Catenulisporales</taxon>
        <taxon>Actinospicaceae</taxon>
        <taxon>Actinospica</taxon>
    </lineage>
</organism>
<gene>
    <name evidence="3" type="ORF">KDL01_14035</name>
</gene>
<dbReference type="InterPro" id="IPR004360">
    <property type="entry name" value="Glyas_Fos-R_dOase_dom"/>
</dbReference>
<evidence type="ECO:0000313" key="4">
    <source>
        <dbReference type="Proteomes" id="UP000675781"/>
    </source>
</evidence>
<comment type="caution">
    <text evidence="3">The sequence shown here is derived from an EMBL/GenBank/DDBJ whole genome shotgun (WGS) entry which is preliminary data.</text>
</comment>
<dbReference type="Gene3D" id="3.10.180.10">
    <property type="entry name" value="2,3-Dihydroxybiphenyl 1,2-Dioxygenase, domain 1"/>
    <property type="match status" value="1"/>
</dbReference>
<dbReference type="Proteomes" id="UP000675781">
    <property type="component" value="Unassembled WGS sequence"/>
</dbReference>
<evidence type="ECO:0000256" key="1">
    <source>
        <dbReference type="ARBA" id="ARBA00022723"/>
    </source>
</evidence>
<dbReference type="Pfam" id="PF00903">
    <property type="entry name" value="Glyoxalase"/>
    <property type="match status" value="1"/>
</dbReference>
<dbReference type="InterPro" id="IPR029068">
    <property type="entry name" value="Glyas_Bleomycin-R_OHBP_Dase"/>
</dbReference>
<dbReference type="PANTHER" id="PTHR43048:SF3">
    <property type="entry name" value="METHYLMALONYL-COA EPIMERASE, MITOCHONDRIAL"/>
    <property type="match status" value="1"/>
</dbReference>
<dbReference type="GO" id="GO:0004493">
    <property type="term" value="F:methylmalonyl-CoA epimerase activity"/>
    <property type="evidence" value="ECO:0007669"/>
    <property type="project" value="TreeGrafter"/>
</dbReference>
<dbReference type="PROSITE" id="PS51819">
    <property type="entry name" value="VOC"/>
    <property type="match status" value="1"/>
</dbReference>
<keyword evidence="1" id="KW-0479">Metal-binding</keyword>
<dbReference type="InterPro" id="IPR037523">
    <property type="entry name" value="VOC_core"/>
</dbReference>
<dbReference type="AlphaFoldDB" id="A0A941IMN7"/>
<dbReference type="EMBL" id="JAGSOG010000057">
    <property type="protein sequence ID" value="MBR7834390.1"/>
    <property type="molecule type" value="Genomic_DNA"/>
</dbReference>
<accession>A0A941IMN7</accession>